<dbReference type="EMBL" id="CVUD02000078">
    <property type="protein sequence ID" value="SEH66190.1"/>
    <property type="molecule type" value="Genomic_DNA"/>
</dbReference>
<reference evidence="2" key="1">
    <citation type="submission" date="2016-06" db="EMBL/GenBank/DDBJ databases">
        <authorList>
            <person name="Petersen J."/>
            <person name="Sayavedra L."/>
        </authorList>
    </citation>
    <scope>NUCLEOTIDE SEQUENCE [LARGE SCALE GENOMIC DNA]</scope>
    <source>
        <strain evidence="2">BazSymB</strain>
    </source>
</reference>
<dbReference type="STRING" id="235205.BAZSYMB_SCAFFOLD00041_6"/>
<sequence>MADCKAILFDMNDGGFVSSLGKKYGQACQVDYIEMIENRVILIELKDLKEQLKNKTSKDILNNLGKKYTKSIEIIQNAVPILYYVVVKNDTEIVVWDNLFSIKDIKIKFENTSFEIYETNKICEKLSTLNTRLCQE</sequence>
<name>A0A1H6JUF9_9GAMM</name>
<organism evidence="1 2">
    <name type="scientific">Bathymodiolus azoricus thioautotrophic gill symbiont</name>
    <dbReference type="NCBI Taxonomy" id="235205"/>
    <lineage>
        <taxon>Bacteria</taxon>
        <taxon>Pseudomonadati</taxon>
        <taxon>Pseudomonadota</taxon>
        <taxon>Gammaproteobacteria</taxon>
        <taxon>sulfur-oxidizing symbionts</taxon>
    </lineage>
</organism>
<protein>
    <submittedName>
        <fullName evidence="1">Uncharacterized protein</fullName>
    </submittedName>
</protein>
<gene>
    <name evidence="1" type="ORF">BAZSYMB_SCAFFOLD00041_6</name>
</gene>
<evidence type="ECO:0000313" key="2">
    <source>
        <dbReference type="Proteomes" id="UP000198559"/>
    </source>
</evidence>
<proteinExistence type="predicted"/>
<accession>A0A1H6JUF9</accession>
<dbReference type="AlphaFoldDB" id="A0A1H6JUF9"/>
<dbReference type="Proteomes" id="UP000198559">
    <property type="component" value="Unassembled WGS sequence"/>
</dbReference>
<evidence type="ECO:0000313" key="1">
    <source>
        <dbReference type="EMBL" id="SEH66190.1"/>
    </source>
</evidence>